<dbReference type="Proteomes" id="UP000276133">
    <property type="component" value="Unassembled WGS sequence"/>
</dbReference>
<proteinExistence type="predicted"/>
<dbReference type="EMBL" id="REGN01010128">
    <property type="protein sequence ID" value="RMZ99637.1"/>
    <property type="molecule type" value="Genomic_DNA"/>
</dbReference>
<evidence type="ECO:0000313" key="2">
    <source>
        <dbReference type="Proteomes" id="UP000276133"/>
    </source>
</evidence>
<sequence>MNASIIPIDPSPRFLGHILDPKLSFNNHFESISARIIGKTNLIRKIRIRFQSSYPQSNPGRYTLDDALKLRFSELIFEY</sequence>
<dbReference type="AlphaFoldDB" id="A0A3M7PLV8"/>
<keyword evidence="2" id="KW-1185">Reference proteome</keyword>
<gene>
    <name evidence="1" type="ORF">BpHYR1_021165</name>
</gene>
<evidence type="ECO:0000313" key="1">
    <source>
        <dbReference type="EMBL" id="RMZ99637.1"/>
    </source>
</evidence>
<comment type="caution">
    <text evidence="1">The sequence shown here is derived from an EMBL/GenBank/DDBJ whole genome shotgun (WGS) entry which is preliminary data.</text>
</comment>
<accession>A0A3M7PLV8</accession>
<name>A0A3M7PLV8_BRAPC</name>
<reference evidence="1 2" key="1">
    <citation type="journal article" date="2018" name="Sci. Rep.">
        <title>Genomic signatures of local adaptation to the degree of environmental predictability in rotifers.</title>
        <authorList>
            <person name="Franch-Gras L."/>
            <person name="Hahn C."/>
            <person name="Garcia-Roger E.M."/>
            <person name="Carmona M.J."/>
            <person name="Serra M."/>
            <person name="Gomez A."/>
        </authorList>
    </citation>
    <scope>NUCLEOTIDE SEQUENCE [LARGE SCALE GENOMIC DNA]</scope>
    <source>
        <strain evidence="1">HYR1</strain>
    </source>
</reference>
<protein>
    <submittedName>
        <fullName evidence="1">Uncharacterized protein</fullName>
    </submittedName>
</protein>
<organism evidence="1 2">
    <name type="scientific">Brachionus plicatilis</name>
    <name type="common">Marine rotifer</name>
    <name type="synonym">Brachionus muelleri</name>
    <dbReference type="NCBI Taxonomy" id="10195"/>
    <lineage>
        <taxon>Eukaryota</taxon>
        <taxon>Metazoa</taxon>
        <taxon>Spiralia</taxon>
        <taxon>Gnathifera</taxon>
        <taxon>Rotifera</taxon>
        <taxon>Eurotatoria</taxon>
        <taxon>Monogononta</taxon>
        <taxon>Pseudotrocha</taxon>
        <taxon>Ploima</taxon>
        <taxon>Brachionidae</taxon>
        <taxon>Brachionus</taxon>
    </lineage>
</organism>